<dbReference type="PANTHER" id="PTHR42109:SF2">
    <property type="entry name" value="INTEGRAL MEMBRANE PROTEIN"/>
    <property type="match status" value="1"/>
</dbReference>
<dbReference type="OrthoDB" id="2560628at2759"/>
<dbReference type="EMBL" id="MCFA01000026">
    <property type="protein sequence ID" value="ORY15327.1"/>
    <property type="molecule type" value="Genomic_DNA"/>
</dbReference>
<feature type="domain" description="DUF7702" evidence="3">
    <location>
        <begin position="3"/>
        <end position="247"/>
    </location>
</feature>
<evidence type="ECO:0000313" key="5">
    <source>
        <dbReference type="Proteomes" id="UP000193144"/>
    </source>
</evidence>
<dbReference type="InterPro" id="IPR056119">
    <property type="entry name" value="DUF7702"/>
</dbReference>
<gene>
    <name evidence="4" type="ORF">BCR34DRAFT_585217</name>
</gene>
<reference evidence="4 5" key="1">
    <citation type="submission" date="2016-07" db="EMBL/GenBank/DDBJ databases">
        <title>Pervasive Adenine N6-methylation of Active Genes in Fungi.</title>
        <authorList>
            <consortium name="DOE Joint Genome Institute"/>
            <person name="Mondo S.J."/>
            <person name="Dannebaum R.O."/>
            <person name="Kuo R.C."/>
            <person name="Labutti K."/>
            <person name="Haridas S."/>
            <person name="Kuo A."/>
            <person name="Salamov A."/>
            <person name="Ahrendt S.R."/>
            <person name="Lipzen A."/>
            <person name="Sullivan W."/>
            <person name="Andreopoulos W.B."/>
            <person name="Clum A."/>
            <person name="Lindquist E."/>
            <person name="Daum C."/>
            <person name="Ramamoorthy G.K."/>
            <person name="Gryganskyi A."/>
            <person name="Culley D."/>
            <person name="Magnuson J.K."/>
            <person name="James T.Y."/>
            <person name="O'Malley M.A."/>
            <person name="Stajich J.E."/>
            <person name="Spatafora J.W."/>
            <person name="Visel A."/>
            <person name="Grigoriev I.V."/>
        </authorList>
    </citation>
    <scope>NUCLEOTIDE SEQUENCE [LARGE SCALE GENOMIC DNA]</scope>
    <source>
        <strain evidence="4 5">CBS 115471</strain>
    </source>
</reference>
<protein>
    <recommendedName>
        <fullName evidence="3">DUF7702 domain-containing protein</fullName>
    </recommendedName>
</protein>
<feature type="transmembrane region" description="Helical" evidence="2">
    <location>
        <begin position="12"/>
        <end position="33"/>
    </location>
</feature>
<dbReference type="STRING" id="1231657.A0A1Y1ZZ46"/>
<comment type="caution">
    <text evidence="4">The sequence shown here is derived from an EMBL/GenBank/DDBJ whole genome shotgun (WGS) entry which is preliminary data.</text>
</comment>
<feature type="transmembrane region" description="Helical" evidence="2">
    <location>
        <begin position="71"/>
        <end position="94"/>
    </location>
</feature>
<sequence>MHLTKRGDVAVAELIIFIPALISAVLVCIRHGFKKTQGWIFILILCVIRIAGSVCQLIADNKPGEAIIKTTLVFESVGIAPLLLSTLGLLSRMVDWINACPSKQRNSPHFTPKHFTIIQITIGAGLVLGVVGVTSMDSSSATKGPPVPSKVGIIVYIAGYLVLFAIYAFSLRSLSALPTTEKPLVVHIPLVLVALAIRIAYSTLCVFWHNGAFNLFDGSIAADVLMAVTQEAAVVILVLALGFRLKRIGREEEGEITRRGKNKGRRGGGGDYSTGWRRGARPEGTPESIGCEPLAVA</sequence>
<evidence type="ECO:0000259" key="3">
    <source>
        <dbReference type="Pfam" id="PF24800"/>
    </source>
</evidence>
<keyword evidence="2" id="KW-1133">Transmembrane helix</keyword>
<feature type="transmembrane region" description="Helical" evidence="2">
    <location>
        <begin position="224"/>
        <end position="243"/>
    </location>
</feature>
<dbReference type="AlphaFoldDB" id="A0A1Y1ZZ46"/>
<accession>A0A1Y1ZZ46</accession>
<feature type="transmembrane region" description="Helical" evidence="2">
    <location>
        <begin position="153"/>
        <end position="172"/>
    </location>
</feature>
<feature type="transmembrane region" description="Helical" evidence="2">
    <location>
        <begin position="184"/>
        <end position="204"/>
    </location>
</feature>
<feature type="region of interest" description="Disordered" evidence="1">
    <location>
        <begin position="254"/>
        <end position="297"/>
    </location>
</feature>
<name>A0A1Y1ZZ46_9PLEO</name>
<feature type="transmembrane region" description="Helical" evidence="2">
    <location>
        <begin position="115"/>
        <end position="133"/>
    </location>
</feature>
<dbReference type="Pfam" id="PF24800">
    <property type="entry name" value="DUF7702"/>
    <property type="match status" value="1"/>
</dbReference>
<evidence type="ECO:0000256" key="1">
    <source>
        <dbReference type="SAM" id="MobiDB-lite"/>
    </source>
</evidence>
<evidence type="ECO:0000256" key="2">
    <source>
        <dbReference type="SAM" id="Phobius"/>
    </source>
</evidence>
<organism evidence="4 5">
    <name type="scientific">Clohesyomyces aquaticus</name>
    <dbReference type="NCBI Taxonomy" id="1231657"/>
    <lineage>
        <taxon>Eukaryota</taxon>
        <taxon>Fungi</taxon>
        <taxon>Dikarya</taxon>
        <taxon>Ascomycota</taxon>
        <taxon>Pezizomycotina</taxon>
        <taxon>Dothideomycetes</taxon>
        <taxon>Pleosporomycetidae</taxon>
        <taxon>Pleosporales</taxon>
        <taxon>Lindgomycetaceae</taxon>
        <taxon>Clohesyomyces</taxon>
    </lineage>
</organism>
<dbReference type="Proteomes" id="UP000193144">
    <property type="component" value="Unassembled WGS sequence"/>
</dbReference>
<evidence type="ECO:0000313" key="4">
    <source>
        <dbReference type="EMBL" id="ORY15327.1"/>
    </source>
</evidence>
<dbReference type="PANTHER" id="PTHR42109">
    <property type="entry name" value="UNPLACED GENOMIC SCAFFOLD UM_SCAF_CONTIG_1.265, WHOLE GENOME SHOTGUN SEQUENCE"/>
    <property type="match status" value="1"/>
</dbReference>
<keyword evidence="2" id="KW-0812">Transmembrane</keyword>
<proteinExistence type="predicted"/>
<keyword evidence="5" id="KW-1185">Reference proteome</keyword>
<feature type="transmembrane region" description="Helical" evidence="2">
    <location>
        <begin position="40"/>
        <end position="59"/>
    </location>
</feature>
<keyword evidence="2" id="KW-0472">Membrane</keyword>